<dbReference type="InParanoid" id="A0A409WAY4"/>
<name>A0A409WAY4_PSICY</name>
<accession>A0A409WAY4</accession>
<keyword evidence="2" id="KW-1185">Reference proteome</keyword>
<dbReference type="Proteomes" id="UP000283269">
    <property type="component" value="Unassembled WGS sequence"/>
</dbReference>
<reference evidence="1 2" key="1">
    <citation type="journal article" date="2018" name="Evol. Lett.">
        <title>Horizontal gene cluster transfer increased hallucinogenic mushroom diversity.</title>
        <authorList>
            <person name="Reynolds H.T."/>
            <person name="Vijayakumar V."/>
            <person name="Gluck-Thaler E."/>
            <person name="Korotkin H.B."/>
            <person name="Matheny P.B."/>
            <person name="Slot J.C."/>
        </authorList>
    </citation>
    <scope>NUCLEOTIDE SEQUENCE [LARGE SCALE GENOMIC DNA]</scope>
    <source>
        <strain evidence="1 2">2631</strain>
    </source>
</reference>
<proteinExistence type="predicted"/>
<evidence type="ECO:0000313" key="1">
    <source>
        <dbReference type="EMBL" id="PPQ75640.1"/>
    </source>
</evidence>
<organism evidence="1 2">
    <name type="scientific">Psilocybe cyanescens</name>
    <dbReference type="NCBI Taxonomy" id="93625"/>
    <lineage>
        <taxon>Eukaryota</taxon>
        <taxon>Fungi</taxon>
        <taxon>Dikarya</taxon>
        <taxon>Basidiomycota</taxon>
        <taxon>Agaricomycotina</taxon>
        <taxon>Agaricomycetes</taxon>
        <taxon>Agaricomycetidae</taxon>
        <taxon>Agaricales</taxon>
        <taxon>Agaricineae</taxon>
        <taxon>Strophariaceae</taxon>
        <taxon>Psilocybe</taxon>
    </lineage>
</organism>
<dbReference type="AlphaFoldDB" id="A0A409WAY4"/>
<protein>
    <submittedName>
        <fullName evidence="1">Uncharacterized protein</fullName>
    </submittedName>
</protein>
<evidence type="ECO:0000313" key="2">
    <source>
        <dbReference type="Proteomes" id="UP000283269"/>
    </source>
</evidence>
<sequence>MPHEREKVEKKRTLRFIHQIRYVRLVRHLQRAYIFVFRAPEHLGERRQVHAQRHGAVAAVAREPGRGELDGDERDVRVVHSLQLDFFFVALQVGVGDELFDDCT</sequence>
<dbReference type="EMBL" id="NHYD01003595">
    <property type="protein sequence ID" value="PPQ75640.1"/>
    <property type="molecule type" value="Genomic_DNA"/>
</dbReference>
<gene>
    <name evidence="1" type="ORF">CVT25_004667</name>
</gene>
<comment type="caution">
    <text evidence="1">The sequence shown here is derived from an EMBL/GenBank/DDBJ whole genome shotgun (WGS) entry which is preliminary data.</text>
</comment>